<dbReference type="EMBL" id="JACAGC010000021">
    <property type="protein sequence ID" value="KAF6293275.1"/>
    <property type="molecule type" value="Genomic_DNA"/>
</dbReference>
<proteinExistence type="predicted"/>
<feature type="region of interest" description="Disordered" evidence="1">
    <location>
        <begin position="1"/>
        <end position="72"/>
    </location>
</feature>
<reference evidence="2 3" key="1">
    <citation type="journal article" date="2020" name="Nature">
        <title>Six reference-quality genomes reveal evolution of bat adaptations.</title>
        <authorList>
            <person name="Jebb D."/>
            <person name="Huang Z."/>
            <person name="Pippel M."/>
            <person name="Hughes G.M."/>
            <person name="Lavrichenko K."/>
            <person name="Devanna P."/>
            <person name="Winkler S."/>
            <person name="Jermiin L.S."/>
            <person name="Skirmuntt E.C."/>
            <person name="Katzourakis A."/>
            <person name="Burkitt-Gray L."/>
            <person name="Ray D.A."/>
            <person name="Sullivan K.A.M."/>
            <person name="Roscito J.G."/>
            <person name="Kirilenko B.M."/>
            <person name="Davalos L.M."/>
            <person name="Corthals A.P."/>
            <person name="Power M.L."/>
            <person name="Jones G."/>
            <person name="Ransome R.D."/>
            <person name="Dechmann D.K.N."/>
            <person name="Locatelli A.G."/>
            <person name="Puechmaille S.J."/>
            <person name="Fedrigo O."/>
            <person name="Jarvis E.D."/>
            <person name="Hiller M."/>
            <person name="Vernes S.C."/>
            <person name="Myers E.W."/>
            <person name="Teeling E.C."/>
        </authorList>
    </citation>
    <scope>NUCLEOTIDE SEQUENCE [LARGE SCALE GENOMIC DNA]</scope>
    <source>
        <strain evidence="2">MRhiFer1</strain>
        <tissue evidence="2">Lung</tissue>
    </source>
</reference>
<dbReference type="Proteomes" id="UP000585614">
    <property type="component" value="Unassembled WGS sequence"/>
</dbReference>
<evidence type="ECO:0000313" key="3">
    <source>
        <dbReference type="Proteomes" id="UP000585614"/>
    </source>
</evidence>
<accession>A0A7J7SYH7</accession>
<evidence type="ECO:0000313" key="2">
    <source>
        <dbReference type="EMBL" id="KAF6293275.1"/>
    </source>
</evidence>
<sequence>MEWASEPGEEGPKVRGTWKGPRGPQTVAPTAPQAFFSAPATPSSMWEWDGPHSVITEGLGTPLLPHREHTPG</sequence>
<dbReference type="AlphaFoldDB" id="A0A7J7SYH7"/>
<protein>
    <submittedName>
        <fullName evidence="2">Major histocompatibility complex, class I-related</fullName>
    </submittedName>
</protein>
<gene>
    <name evidence="2" type="ORF">mRhiFer1_011197</name>
</gene>
<evidence type="ECO:0000256" key="1">
    <source>
        <dbReference type="SAM" id="MobiDB-lite"/>
    </source>
</evidence>
<comment type="caution">
    <text evidence="2">The sequence shown here is derived from an EMBL/GenBank/DDBJ whole genome shotgun (WGS) entry which is preliminary data.</text>
</comment>
<name>A0A7J7SYH7_RHIFE</name>
<organism evidence="2 3">
    <name type="scientific">Rhinolophus ferrumequinum</name>
    <name type="common">Greater horseshoe bat</name>
    <dbReference type="NCBI Taxonomy" id="59479"/>
    <lineage>
        <taxon>Eukaryota</taxon>
        <taxon>Metazoa</taxon>
        <taxon>Chordata</taxon>
        <taxon>Craniata</taxon>
        <taxon>Vertebrata</taxon>
        <taxon>Euteleostomi</taxon>
        <taxon>Mammalia</taxon>
        <taxon>Eutheria</taxon>
        <taxon>Laurasiatheria</taxon>
        <taxon>Chiroptera</taxon>
        <taxon>Yinpterochiroptera</taxon>
        <taxon>Rhinolophoidea</taxon>
        <taxon>Rhinolophidae</taxon>
        <taxon>Rhinolophinae</taxon>
        <taxon>Rhinolophus</taxon>
    </lineage>
</organism>